<dbReference type="SUPFAM" id="SSF51735">
    <property type="entry name" value="NAD(P)-binding Rossmann-fold domains"/>
    <property type="match status" value="1"/>
</dbReference>
<reference evidence="3 5" key="2">
    <citation type="submission" date="2018-11" db="EMBL/GenBank/DDBJ databases">
        <authorList>
            <consortium name="Pathogen Informatics"/>
        </authorList>
    </citation>
    <scope>NUCLEOTIDE SEQUENCE [LARGE SCALE GENOMIC DNA]</scope>
</reference>
<dbReference type="InterPro" id="IPR002347">
    <property type="entry name" value="SDR_fam"/>
</dbReference>
<dbReference type="AlphaFoldDB" id="A0A0N4UK60"/>
<dbReference type="InterPro" id="IPR051019">
    <property type="entry name" value="VLCFA-Steroid_DH"/>
</dbReference>
<dbReference type="PANTHER" id="PTHR43899">
    <property type="entry name" value="RH59310P"/>
    <property type="match status" value="1"/>
</dbReference>
<reference evidence="6" key="1">
    <citation type="submission" date="2017-02" db="UniProtKB">
        <authorList>
            <consortium name="WormBaseParasite"/>
        </authorList>
    </citation>
    <scope>IDENTIFICATION</scope>
</reference>
<dbReference type="PIRSF" id="PIRSF000126">
    <property type="entry name" value="11-beta-HSD1"/>
    <property type="match status" value="1"/>
</dbReference>
<protein>
    <submittedName>
        <fullName evidence="6">SDR family NAD(P)-dependent oxidoreductase</fullName>
    </submittedName>
</protein>
<name>A0A0N4UK60_DRAME</name>
<comment type="similarity">
    <text evidence="1">Belongs to the short-chain dehydrogenases/reductases (SDR) family.</text>
</comment>
<keyword evidence="2" id="KW-0560">Oxidoreductase</keyword>
<dbReference type="Pfam" id="PF00106">
    <property type="entry name" value="adh_short"/>
    <property type="match status" value="1"/>
</dbReference>
<dbReference type="PANTHER" id="PTHR43899:SF13">
    <property type="entry name" value="RH59310P"/>
    <property type="match status" value="1"/>
</dbReference>
<dbReference type="OrthoDB" id="5545019at2759"/>
<dbReference type="Proteomes" id="UP000274756">
    <property type="component" value="Unassembled WGS sequence"/>
</dbReference>
<dbReference type="STRING" id="318479.A0A0N4UK60"/>
<keyword evidence="5" id="KW-1185">Reference proteome</keyword>
<evidence type="ECO:0000256" key="1">
    <source>
        <dbReference type="ARBA" id="ARBA00006484"/>
    </source>
</evidence>
<dbReference type="PRINTS" id="PR00081">
    <property type="entry name" value="GDHRDH"/>
</dbReference>
<organism evidence="4 6">
    <name type="scientific">Dracunculus medinensis</name>
    <name type="common">Guinea worm</name>
    <dbReference type="NCBI Taxonomy" id="318479"/>
    <lineage>
        <taxon>Eukaryota</taxon>
        <taxon>Metazoa</taxon>
        <taxon>Ecdysozoa</taxon>
        <taxon>Nematoda</taxon>
        <taxon>Chromadorea</taxon>
        <taxon>Rhabditida</taxon>
        <taxon>Spirurina</taxon>
        <taxon>Dracunculoidea</taxon>
        <taxon>Dracunculidae</taxon>
        <taxon>Dracunculus</taxon>
    </lineage>
</organism>
<evidence type="ECO:0000256" key="2">
    <source>
        <dbReference type="ARBA" id="ARBA00023002"/>
    </source>
</evidence>
<proteinExistence type="inferred from homology"/>
<evidence type="ECO:0000313" key="4">
    <source>
        <dbReference type="Proteomes" id="UP000038040"/>
    </source>
</evidence>
<dbReference type="GO" id="GO:0016491">
    <property type="term" value="F:oxidoreductase activity"/>
    <property type="evidence" value="ECO:0007669"/>
    <property type="project" value="UniProtKB-KW"/>
</dbReference>
<dbReference type="WBParaSite" id="DME_0000808701-mRNA-1">
    <property type="protein sequence ID" value="DME_0000808701-mRNA-1"/>
    <property type="gene ID" value="DME_0000808701"/>
</dbReference>
<dbReference type="Proteomes" id="UP000038040">
    <property type="component" value="Unplaced"/>
</dbReference>
<dbReference type="InterPro" id="IPR036291">
    <property type="entry name" value="NAD(P)-bd_dom_sf"/>
</dbReference>
<dbReference type="GO" id="GO:0005783">
    <property type="term" value="C:endoplasmic reticulum"/>
    <property type="evidence" value="ECO:0007669"/>
    <property type="project" value="TreeGrafter"/>
</dbReference>
<gene>
    <name evidence="3" type="ORF">DME_LOCUS2212</name>
</gene>
<dbReference type="CDD" id="cd05356">
    <property type="entry name" value="17beta-HSD1_like_SDR_c"/>
    <property type="match status" value="1"/>
</dbReference>
<dbReference type="EMBL" id="UYYG01000050">
    <property type="protein sequence ID" value="VDN52239.1"/>
    <property type="molecule type" value="Genomic_DNA"/>
</dbReference>
<sequence length="251" mass="27803">MGNYNLQIVTGGTDGIGKAYLIELARRGLRKFVVIGRNQNKLDNVKSYLELEFGANVRTYLFDFSTGNYEQLRNYIEDIDVGFVVNSVGVGRELMEKYGENPSADREILKVNGLGSAEFLSIALATMDKCGGGQIIVISSSQGYRPIPYLASYCASKSLLSFLCEAANRERAKINVQCLTPALVATNMTFYKEGSLFVKTAEDFVQEAINTIGIVTKTTGCFNHEMQVMKNDSNCMAKNLWNAKLISRLYS</sequence>
<evidence type="ECO:0000313" key="5">
    <source>
        <dbReference type="Proteomes" id="UP000274756"/>
    </source>
</evidence>
<dbReference type="Gene3D" id="3.40.50.720">
    <property type="entry name" value="NAD(P)-binding Rossmann-like Domain"/>
    <property type="match status" value="1"/>
</dbReference>
<accession>A0A0N4UK60</accession>
<evidence type="ECO:0000313" key="6">
    <source>
        <dbReference type="WBParaSite" id="DME_0000808701-mRNA-1"/>
    </source>
</evidence>
<evidence type="ECO:0000313" key="3">
    <source>
        <dbReference type="EMBL" id="VDN52239.1"/>
    </source>
</evidence>